<dbReference type="GO" id="GO:0000049">
    <property type="term" value="F:tRNA binding"/>
    <property type="evidence" value="ECO:0007669"/>
    <property type="project" value="InterPro"/>
</dbReference>
<dbReference type="SUPFAM" id="SSF52374">
    <property type="entry name" value="Nucleotidylyl transferase"/>
    <property type="match status" value="1"/>
</dbReference>
<keyword evidence="8 11" id="KW-0030">Aminoacyl-tRNA synthetase</keyword>
<dbReference type="GO" id="GO:0005739">
    <property type="term" value="C:mitochondrion"/>
    <property type="evidence" value="ECO:0007669"/>
    <property type="project" value="UniProtKB-SubCell"/>
</dbReference>
<comment type="similarity">
    <text evidence="2">Belongs to the class-I aminoacyl-tRNA synthetase family. Glutamate--tRNA ligase type 1 subfamily.</text>
</comment>
<dbReference type="InterPro" id="IPR004527">
    <property type="entry name" value="Glu-tRNA-ligase_bac/mito"/>
</dbReference>
<dbReference type="RefSeq" id="XP_035344085.1">
    <property type="nucleotide sequence ID" value="XM_035488192.1"/>
</dbReference>
<accession>A0A7H8QVB2</accession>
<dbReference type="KEGG" id="trg:TRUGW13939_05027"/>
<evidence type="ECO:0000256" key="10">
    <source>
        <dbReference type="ARBA" id="ARBA00072917"/>
    </source>
</evidence>
<evidence type="ECO:0000256" key="6">
    <source>
        <dbReference type="ARBA" id="ARBA00022840"/>
    </source>
</evidence>
<dbReference type="HAMAP" id="MF_00022">
    <property type="entry name" value="Glu_tRNA_synth_type1"/>
    <property type="match status" value="1"/>
</dbReference>
<evidence type="ECO:0000256" key="5">
    <source>
        <dbReference type="ARBA" id="ARBA00022741"/>
    </source>
</evidence>
<keyword evidence="7 11" id="KW-0648">Protein biosynthesis</keyword>
<dbReference type="Pfam" id="PF19269">
    <property type="entry name" value="Anticodon_2"/>
    <property type="match status" value="1"/>
</dbReference>
<gene>
    <name evidence="15" type="ORF">TRUGW13939_05027</name>
</gene>
<dbReference type="Gene3D" id="3.40.50.620">
    <property type="entry name" value="HUPs"/>
    <property type="match status" value="1"/>
</dbReference>
<dbReference type="CDD" id="cd00808">
    <property type="entry name" value="GluRS_core"/>
    <property type="match status" value="1"/>
</dbReference>
<dbReference type="OrthoDB" id="428822at2759"/>
<feature type="domain" description="Glutamyl/glutaminyl-tRNA synthetase class Ib catalytic" evidence="13">
    <location>
        <begin position="48"/>
        <end position="365"/>
    </location>
</feature>
<dbReference type="GO" id="GO:0005524">
    <property type="term" value="F:ATP binding"/>
    <property type="evidence" value="ECO:0007669"/>
    <property type="project" value="UniProtKB-KW"/>
</dbReference>
<name>A0A7H8QVB2_TALRU</name>
<dbReference type="InterPro" id="IPR020058">
    <property type="entry name" value="Glu/Gln-tRNA-synth_Ib_cat-dom"/>
</dbReference>
<dbReference type="GeneID" id="55992525"/>
<dbReference type="Proteomes" id="UP000509510">
    <property type="component" value="Chromosome III"/>
</dbReference>
<dbReference type="NCBIfam" id="TIGR00464">
    <property type="entry name" value="gltX_bact"/>
    <property type="match status" value="1"/>
</dbReference>
<dbReference type="PANTHER" id="PTHR43311:SF2">
    <property type="entry name" value="GLUTAMATE--TRNA LIGASE, MITOCHONDRIAL-RELATED"/>
    <property type="match status" value="1"/>
</dbReference>
<evidence type="ECO:0000256" key="7">
    <source>
        <dbReference type="ARBA" id="ARBA00022917"/>
    </source>
</evidence>
<sequence length="602" mass="67076">MISPRYRILTARPAWICIQCRANSSVASRAASPQVHRSKTTVLDKAARTRFAPSPTGYLHLGSLRTALFNYLLAKRTGGQFLLRLEDTDQKRTIPGAEERLYEDLQWAGLEWDEGPNVGGQYGPYRQSERTAIYRAHADSLISTGHAYRCFCSAERLDTLARHRNEAGLPLGYDRKCADIRPDEAEERAAGGETHVVRLKTDGYPMFRDLVYGKTGQNRTGGKKPVDFIDRVYEDPILLKSDGHPTYHLANVVDDHEMKITHVIRGTEWMASTPMHVALYNAFNWTPPEFAHVPLLVDKNGQKLSKRNADIDISHFRDSGIMAPVLLNFAALLGWSHTSRSDVLSLKDMEEMFNLKITKGNTVVAFEKMWFLQKAHAQRIAAANGLELEELEDKSEAAAKTLVAGTEASQTPLRGVVRLLLQADAKSYTTPEEFINRNKTFFIAPSNRPVYKPAANDSTTVPISALHTAAAALSLVPDGHWTIENHRFNIKSYNTVPPGTETNNIVDGESTAKLIAQDKAFKKELYHYLRWALSASAPGPGIPETLTILGRAESVRRLEEARRLTTPEVTHVNTCRVPKTPVQAPAMENADKSWMGSLAPKE</sequence>
<evidence type="ECO:0000256" key="9">
    <source>
        <dbReference type="ARBA" id="ARBA00030865"/>
    </source>
</evidence>
<dbReference type="InterPro" id="IPR033910">
    <property type="entry name" value="GluRS_core"/>
</dbReference>
<keyword evidence="4 11" id="KW-0436">Ligase</keyword>
<comment type="subcellular location">
    <subcellularLocation>
        <location evidence="1">Mitochondrion</location>
    </subcellularLocation>
</comment>
<evidence type="ECO:0000256" key="3">
    <source>
        <dbReference type="ARBA" id="ARBA00012835"/>
    </source>
</evidence>
<dbReference type="GO" id="GO:0006424">
    <property type="term" value="P:glutamyl-tRNA aminoacylation"/>
    <property type="evidence" value="ECO:0007669"/>
    <property type="project" value="InterPro"/>
</dbReference>
<evidence type="ECO:0000259" key="13">
    <source>
        <dbReference type="Pfam" id="PF00749"/>
    </source>
</evidence>
<evidence type="ECO:0000256" key="11">
    <source>
        <dbReference type="RuleBase" id="RU363037"/>
    </source>
</evidence>
<evidence type="ECO:0000313" key="16">
    <source>
        <dbReference type="Proteomes" id="UP000509510"/>
    </source>
</evidence>
<feature type="region of interest" description="Disordered" evidence="12">
    <location>
        <begin position="581"/>
        <end position="602"/>
    </location>
</feature>
<dbReference type="InterPro" id="IPR049940">
    <property type="entry name" value="GluQ/Sye"/>
</dbReference>
<evidence type="ECO:0000256" key="2">
    <source>
        <dbReference type="ARBA" id="ARBA00007894"/>
    </source>
</evidence>
<dbReference type="Gene3D" id="1.10.10.350">
    <property type="match status" value="1"/>
</dbReference>
<keyword evidence="6 11" id="KW-0067">ATP-binding</keyword>
<dbReference type="EC" id="6.1.1.17" evidence="3"/>
<dbReference type="InterPro" id="IPR008925">
    <property type="entry name" value="aa_tRNA-synth_I_cd-bd_sf"/>
</dbReference>
<protein>
    <recommendedName>
        <fullName evidence="10">Glutamate--tRNA ligase, mitochondrial</fullName>
        <ecNumber evidence="3">6.1.1.17</ecNumber>
    </recommendedName>
    <alternativeName>
        <fullName evidence="9">Glutamyl-tRNA synthetase</fullName>
    </alternativeName>
</protein>
<organism evidence="15 16">
    <name type="scientific">Talaromyces rugulosus</name>
    <name type="common">Penicillium rugulosum</name>
    <dbReference type="NCBI Taxonomy" id="121627"/>
    <lineage>
        <taxon>Eukaryota</taxon>
        <taxon>Fungi</taxon>
        <taxon>Dikarya</taxon>
        <taxon>Ascomycota</taxon>
        <taxon>Pezizomycotina</taxon>
        <taxon>Eurotiomycetes</taxon>
        <taxon>Eurotiomycetidae</taxon>
        <taxon>Eurotiales</taxon>
        <taxon>Trichocomaceae</taxon>
        <taxon>Talaromyces</taxon>
        <taxon>Talaromyces sect. Islandici</taxon>
    </lineage>
</organism>
<dbReference type="GO" id="GO:0008270">
    <property type="term" value="F:zinc ion binding"/>
    <property type="evidence" value="ECO:0007669"/>
    <property type="project" value="InterPro"/>
</dbReference>
<dbReference type="InterPro" id="IPR045462">
    <property type="entry name" value="aa-tRNA-synth_I_cd-bd"/>
</dbReference>
<dbReference type="FunFam" id="3.40.50.620:FF:000045">
    <property type="entry name" value="Glutamate--tRNA ligase, mitochondrial"/>
    <property type="match status" value="1"/>
</dbReference>
<keyword evidence="16" id="KW-1185">Reference proteome</keyword>
<dbReference type="InterPro" id="IPR020751">
    <property type="entry name" value="aa-tRNA-synth_I_codon-bd_sub2"/>
</dbReference>
<dbReference type="SUPFAM" id="SSF48163">
    <property type="entry name" value="An anticodon-binding domain of class I aminoacyl-tRNA synthetases"/>
    <property type="match status" value="1"/>
</dbReference>
<keyword evidence="5 11" id="KW-0547">Nucleotide-binding</keyword>
<feature type="domain" description="Aminoacyl-tRNA synthetase class I anticodon-binding" evidence="14">
    <location>
        <begin position="518"/>
        <end position="561"/>
    </location>
</feature>
<dbReference type="Pfam" id="PF00749">
    <property type="entry name" value="tRNA-synt_1c"/>
    <property type="match status" value="1"/>
</dbReference>
<dbReference type="GO" id="GO:0004818">
    <property type="term" value="F:glutamate-tRNA ligase activity"/>
    <property type="evidence" value="ECO:0007669"/>
    <property type="project" value="UniProtKB-EC"/>
</dbReference>
<evidence type="ECO:0000313" key="15">
    <source>
        <dbReference type="EMBL" id="QKX57907.1"/>
    </source>
</evidence>
<dbReference type="PANTHER" id="PTHR43311">
    <property type="entry name" value="GLUTAMATE--TRNA LIGASE"/>
    <property type="match status" value="1"/>
</dbReference>
<evidence type="ECO:0000259" key="14">
    <source>
        <dbReference type="Pfam" id="PF19269"/>
    </source>
</evidence>
<evidence type="ECO:0000256" key="12">
    <source>
        <dbReference type="SAM" id="MobiDB-lite"/>
    </source>
</evidence>
<reference evidence="16" key="1">
    <citation type="submission" date="2020-06" db="EMBL/GenBank/DDBJ databases">
        <title>A chromosome-scale genome assembly of Talaromyces rugulosus W13939.</title>
        <authorList>
            <person name="Wang B."/>
            <person name="Guo L."/>
            <person name="Ye K."/>
            <person name="Wang L."/>
        </authorList>
    </citation>
    <scope>NUCLEOTIDE SEQUENCE [LARGE SCALE GENOMIC DNA]</scope>
    <source>
        <strain evidence="16">W13939</strain>
    </source>
</reference>
<dbReference type="AlphaFoldDB" id="A0A7H8QVB2"/>
<dbReference type="EMBL" id="CP055900">
    <property type="protein sequence ID" value="QKX57907.1"/>
    <property type="molecule type" value="Genomic_DNA"/>
</dbReference>
<dbReference type="InterPro" id="IPR000924">
    <property type="entry name" value="Glu/Gln-tRNA-synth"/>
</dbReference>
<evidence type="ECO:0000256" key="8">
    <source>
        <dbReference type="ARBA" id="ARBA00023146"/>
    </source>
</evidence>
<dbReference type="PRINTS" id="PR00987">
    <property type="entry name" value="TRNASYNTHGLU"/>
</dbReference>
<evidence type="ECO:0000256" key="1">
    <source>
        <dbReference type="ARBA" id="ARBA00004173"/>
    </source>
</evidence>
<proteinExistence type="inferred from homology"/>
<dbReference type="InterPro" id="IPR014729">
    <property type="entry name" value="Rossmann-like_a/b/a_fold"/>
</dbReference>
<evidence type="ECO:0000256" key="4">
    <source>
        <dbReference type="ARBA" id="ARBA00022598"/>
    </source>
</evidence>